<dbReference type="FunFam" id="3.40.50.12390:FF:000003">
    <property type="entry name" value="5'-3' exoribonuclease"/>
    <property type="match status" value="1"/>
</dbReference>
<keyword evidence="3" id="KW-0540">Nuclease</keyword>
<evidence type="ECO:0000256" key="2">
    <source>
        <dbReference type="ARBA" id="ARBA00022664"/>
    </source>
</evidence>
<dbReference type="InterPro" id="IPR027073">
    <property type="entry name" value="5_3_exoribonuclease"/>
</dbReference>
<dbReference type="OMA" id="WHEYSGR"/>
<dbReference type="GO" id="GO:0005634">
    <property type="term" value="C:nucleus"/>
    <property type="evidence" value="ECO:0007669"/>
    <property type="project" value="TreeGrafter"/>
</dbReference>
<dbReference type="Gene3D" id="3.40.50.12390">
    <property type="match status" value="2"/>
</dbReference>
<gene>
    <name evidence="9" type="ORF">B456_013G257000</name>
</gene>
<evidence type="ECO:0000256" key="6">
    <source>
        <dbReference type="SAM" id="MobiDB-lite"/>
    </source>
</evidence>
<evidence type="ECO:0000256" key="4">
    <source>
        <dbReference type="ARBA" id="ARBA00022801"/>
    </source>
</evidence>
<dbReference type="Pfam" id="PF17846">
    <property type="entry name" value="XRN_M"/>
    <property type="match status" value="1"/>
</dbReference>
<dbReference type="Gramene" id="KJB83658">
    <property type="protein sequence ID" value="KJB83658"/>
    <property type="gene ID" value="B456_013G257000"/>
</dbReference>
<feature type="domain" description="Xrn1 N-terminal" evidence="7">
    <location>
        <begin position="1"/>
        <end position="251"/>
    </location>
</feature>
<dbReference type="PANTHER" id="PTHR12341:SF62">
    <property type="entry name" value="5'-3' EXORIBONUCLEASE 3-LIKE"/>
    <property type="match status" value="1"/>
</dbReference>
<proteinExistence type="inferred from homology"/>
<keyword evidence="2" id="KW-0507">mRNA processing</keyword>
<feature type="compositionally biased region" description="Polar residues" evidence="6">
    <location>
        <begin position="843"/>
        <end position="854"/>
    </location>
</feature>
<reference evidence="9 10" key="1">
    <citation type="journal article" date="2012" name="Nature">
        <title>Repeated polyploidization of Gossypium genomes and the evolution of spinnable cotton fibres.</title>
        <authorList>
            <person name="Paterson A.H."/>
            <person name="Wendel J.F."/>
            <person name="Gundlach H."/>
            <person name="Guo H."/>
            <person name="Jenkins J."/>
            <person name="Jin D."/>
            <person name="Llewellyn D."/>
            <person name="Showmaker K.C."/>
            <person name="Shu S."/>
            <person name="Udall J."/>
            <person name="Yoo M.J."/>
            <person name="Byers R."/>
            <person name="Chen W."/>
            <person name="Doron-Faigenboim A."/>
            <person name="Duke M.V."/>
            <person name="Gong L."/>
            <person name="Grimwood J."/>
            <person name="Grover C."/>
            <person name="Grupp K."/>
            <person name="Hu G."/>
            <person name="Lee T.H."/>
            <person name="Li J."/>
            <person name="Lin L."/>
            <person name="Liu T."/>
            <person name="Marler B.S."/>
            <person name="Page J.T."/>
            <person name="Roberts A.W."/>
            <person name="Romanel E."/>
            <person name="Sanders W.S."/>
            <person name="Szadkowski E."/>
            <person name="Tan X."/>
            <person name="Tang H."/>
            <person name="Xu C."/>
            <person name="Wang J."/>
            <person name="Wang Z."/>
            <person name="Zhang D."/>
            <person name="Zhang L."/>
            <person name="Ashrafi H."/>
            <person name="Bedon F."/>
            <person name="Bowers J.E."/>
            <person name="Brubaker C.L."/>
            <person name="Chee P.W."/>
            <person name="Das S."/>
            <person name="Gingle A.R."/>
            <person name="Haigler C.H."/>
            <person name="Harker D."/>
            <person name="Hoffmann L.V."/>
            <person name="Hovav R."/>
            <person name="Jones D.C."/>
            <person name="Lemke C."/>
            <person name="Mansoor S."/>
            <person name="ur Rahman M."/>
            <person name="Rainville L.N."/>
            <person name="Rambani A."/>
            <person name="Reddy U.K."/>
            <person name="Rong J.K."/>
            <person name="Saranga Y."/>
            <person name="Scheffler B.E."/>
            <person name="Scheffler J.A."/>
            <person name="Stelly D.M."/>
            <person name="Triplett B.A."/>
            <person name="Van Deynze A."/>
            <person name="Vaslin M.F."/>
            <person name="Waghmare V.N."/>
            <person name="Walford S.A."/>
            <person name="Wright R.J."/>
            <person name="Zaki E.A."/>
            <person name="Zhang T."/>
            <person name="Dennis E.S."/>
            <person name="Mayer K.F."/>
            <person name="Peterson D.G."/>
            <person name="Rokhsar D.S."/>
            <person name="Wang X."/>
            <person name="Schmutz J."/>
        </authorList>
    </citation>
    <scope>NUCLEOTIDE SEQUENCE [LARGE SCALE GENOMIC DNA]</scope>
</reference>
<evidence type="ECO:0000259" key="7">
    <source>
        <dbReference type="Pfam" id="PF03159"/>
    </source>
</evidence>
<dbReference type="FunFam" id="1.25.40.1050:FF:000002">
    <property type="entry name" value="5'-3' exoribonuclease"/>
    <property type="match status" value="1"/>
</dbReference>
<dbReference type="EMBL" id="CM001752">
    <property type="protein sequence ID" value="KJB83658.1"/>
    <property type="molecule type" value="Genomic_DNA"/>
</dbReference>
<keyword evidence="10" id="KW-1185">Reference proteome</keyword>
<feature type="region of interest" description="Disordered" evidence="6">
    <location>
        <begin position="802"/>
        <end position="854"/>
    </location>
</feature>
<accession>A0A0D2U765</accession>
<dbReference type="InterPro" id="IPR041412">
    <property type="entry name" value="Xrn1_helical"/>
</dbReference>
<dbReference type="GO" id="GO:0006397">
    <property type="term" value="P:mRNA processing"/>
    <property type="evidence" value="ECO:0007669"/>
    <property type="project" value="UniProtKB-KW"/>
</dbReference>
<feature type="domain" description="Xrn1 helical" evidence="8">
    <location>
        <begin position="317"/>
        <end position="680"/>
    </location>
</feature>
<dbReference type="Pfam" id="PF03159">
    <property type="entry name" value="XRN_N"/>
    <property type="match status" value="1"/>
</dbReference>
<evidence type="ECO:0000256" key="5">
    <source>
        <dbReference type="ARBA" id="ARBA00022839"/>
    </source>
</evidence>
<sequence length="854" mass="98853">MGVPSFYRWLVNKYPNIRVKAIEEHIHGHCVDTSSLNPNSIEFDNLYLDMNGIIHPCFHPEDQSVIPPSTYEDVFTSIFEYIDTLFNIVRPRKLLYMAVDGVAPRAKMNQQRSRRFCTAKNDEIAEAEEDRLRREFELEGKLVLTKKDCEVCDPNVITPGTEFMYRLSKKLEGYIESRMNGDSIWKGIQVIVSDANVPGEGEHKIMSFIRYQRCLPGYDCNTRHCLYGLDADLIMLALATHEVHFSILREDVLFQEQQPAFRSFSTTSNREAEPYSSESLKHAPVAKRPYEFLHVWILREYIELDMKIADVPQNITFDLERIIDDFIFMCFFVGNDFLPRMPSLDIHEGAMDLLLTVYKQNFKNIGGYLVDMQRVNDKKGGYIKLKRVEKFSLLVGSFEEKIFKKRLELHERCLRRLCQNSDRQADEMEIFNLDPPMDVTKNSLADINDILRNTKELKEKLKENLRNKSDFLKNGTIRDQVRLGVAGWKKRYYKLKFSAETDRDIEITRKEIVQKYTEGLLWVLLYYFSDVPSWAWYYPYYYAPFPSDMKGLSQVSVKFQKGQPFKPFDQLMSVLPPRSAHALPKLYAKLITDADSQIIDFYPTDFEIDMDGKRHAWQGICKLPFIDEERLLSETLRLEKELMPEETERNAEKIDKLFVPRHLGSKILTLLPDNQKLHTEAELISGAVRGHVSSSPIMLLSFKIPIGKPHIPRPLEGVEYPEKAITEADIQKTQLWHEYLGTRPLYNRFELIQKTRNDLHPSNQTSDTRLPWNPRFDTCKVGGAGSSSNTAKAIADMKISEPSHNSMFGYGGGQTWRRSSQQSSSFRSSTSNTNNPWRRGPCKSNNNDSGSGLK</sequence>
<dbReference type="Gene3D" id="1.25.40.1050">
    <property type="match status" value="1"/>
</dbReference>
<dbReference type="GO" id="GO:0003723">
    <property type="term" value="F:RNA binding"/>
    <property type="evidence" value="ECO:0007669"/>
    <property type="project" value="TreeGrafter"/>
</dbReference>
<protein>
    <submittedName>
        <fullName evidence="9">Uncharacterized protein</fullName>
    </submittedName>
</protein>
<dbReference type="GO" id="GO:0004534">
    <property type="term" value="F:5'-3' RNA exonuclease activity"/>
    <property type="evidence" value="ECO:0007669"/>
    <property type="project" value="TreeGrafter"/>
</dbReference>
<dbReference type="Proteomes" id="UP000032304">
    <property type="component" value="Chromosome 13"/>
</dbReference>
<dbReference type="PANTHER" id="PTHR12341">
    <property type="entry name" value="5'-&gt;3' EXORIBONUCLEASE"/>
    <property type="match status" value="1"/>
</dbReference>
<comment type="similarity">
    <text evidence="1">Belongs to the 5'-3' exonuclease family. XRN2/RAT1 subfamily.</text>
</comment>
<feature type="compositionally biased region" description="Low complexity" evidence="6">
    <location>
        <begin position="815"/>
        <end position="835"/>
    </location>
</feature>
<organism evidence="9 10">
    <name type="scientific">Gossypium raimondii</name>
    <name type="common">Peruvian cotton</name>
    <name type="synonym">Gossypium klotzschianum subsp. raimondii</name>
    <dbReference type="NCBI Taxonomy" id="29730"/>
    <lineage>
        <taxon>Eukaryota</taxon>
        <taxon>Viridiplantae</taxon>
        <taxon>Streptophyta</taxon>
        <taxon>Embryophyta</taxon>
        <taxon>Tracheophyta</taxon>
        <taxon>Spermatophyta</taxon>
        <taxon>Magnoliopsida</taxon>
        <taxon>eudicotyledons</taxon>
        <taxon>Gunneridae</taxon>
        <taxon>Pentapetalae</taxon>
        <taxon>rosids</taxon>
        <taxon>malvids</taxon>
        <taxon>Malvales</taxon>
        <taxon>Malvaceae</taxon>
        <taxon>Malvoideae</taxon>
        <taxon>Gossypium</taxon>
    </lineage>
</organism>
<dbReference type="STRING" id="29730.A0A0D2U765"/>
<evidence type="ECO:0000256" key="3">
    <source>
        <dbReference type="ARBA" id="ARBA00022722"/>
    </source>
</evidence>
<evidence type="ECO:0000256" key="1">
    <source>
        <dbReference type="ARBA" id="ARBA00006994"/>
    </source>
</evidence>
<evidence type="ECO:0000259" key="8">
    <source>
        <dbReference type="Pfam" id="PF17846"/>
    </source>
</evidence>
<dbReference type="AlphaFoldDB" id="A0A0D2U765"/>
<dbReference type="GO" id="GO:0000956">
    <property type="term" value="P:nuclear-transcribed mRNA catabolic process"/>
    <property type="evidence" value="ECO:0007669"/>
    <property type="project" value="TreeGrafter"/>
</dbReference>
<evidence type="ECO:0000313" key="9">
    <source>
        <dbReference type="EMBL" id="KJB83658.1"/>
    </source>
</evidence>
<evidence type="ECO:0000313" key="10">
    <source>
        <dbReference type="Proteomes" id="UP000032304"/>
    </source>
</evidence>
<dbReference type="eggNOG" id="KOG2044">
    <property type="taxonomic scope" value="Eukaryota"/>
</dbReference>
<dbReference type="CDD" id="cd18673">
    <property type="entry name" value="PIN_XRN1-2-like"/>
    <property type="match status" value="1"/>
</dbReference>
<dbReference type="InterPro" id="IPR004859">
    <property type="entry name" value="Xrn1_N"/>
</dbReference>
<name>A0A0D2U765_GOSRA</name>
<keyword evidence="4" id="KW-0378">Hydrolase</keyword>
<keyword evidence="5" id="KW-0269">Exonuclease</keyword>